<reference evidence="2" key="1">
    <citation type="submission" date="2020-10" db="EMBL/GenBank/DDBJ databases">
        <authorList>
            <person name="Gilroy R."/>
        </authorList>
    </citation>
    <scope>NUCLEOTIDE SEQUENCE</scope>
    <source>
        <strain evidence="2">10532</strain>
    </source>
</reference>
<evidence type="ECO:0000313" key="3">
    <source>
        <dbReference type="Proteomes" id="UP000823638"/>
    </source>
</evidence>
<dbReference type="InterPro" id="IPR021139">
    <property type="entry name" value="NYN"/>
</dbReference>
<dbReference type="AlphaFoldDB" id="A0A9D9N2W6"/>
<reference evidence="2" key="2">
    <citation type="journal article" date="2021" name="PeerJ">
        <title>Extensive microbial diversity within the chicken gut microbiome revealed by metagenomics and culture.</title>
        <authorList>
            <person name="Gilroy R."/>
            <person name="Ravi A."/>
            <person name="Getino M."/>
            <person name="Pursley I."/>
            <person name="Horton D.L."/>
            <person name="Alikhan N.F."/>
            <person name="Baker D."/>
            <person name="Gharbi K."/>
            <person name="Hall N."/>
            <person name="Watson M."/>
            <person name="Adriaenssens E.M."/>
            <person name="Foster-Nyarko E."/>
            <person name="Jarju S."/>
            <person name="Secka A."/>
            <person name="Antonio M."/>
            <person name="Oren A."/>
            <person name="Chaudhuri R.R."/>
            <person name="La Ragione R."/>
            <person name="Hildebrand F."/>
            <person name="Pallen M.J."/>
        </authorList>
    </citation>
    <scope>NUCLEOTIDE SEQUENCE</scope>
    <source>
        <strain evidence="2">10532</strain>
    </source>
</reference>
<feature type="domain" description="NYN" evidence="1">
    <location>
        <begin position="8"/>
        <end position="155"/>
    </location>
</feature>
<evidence type="ECO:0000259" key="1">
    <source>
        <dbReference type="Pfam" id="PF01936"/>
    </source>
</evidence>
<proteinExistence type="predicted"/>
<sequence length="268" mass="30704">MQKKDLLCIYIDLENINVPKDSKLNIKNIVDDISLKHGDSEEVSEAIYAYKIACGQSSSIAKYREQLKDLNFEIRETPHISGKKNRADLVISLDAFEKLYLDKPSISKFIFVTNDSDYSVVMTLLRRYQKDVVLVTTRKDSKREIFNSAADSILIIEDYIEPNDAKKKETVQINIYKGNEPDDAAIKALIRVLAQLEGDREYVNAGIGSKVIQLDKSINMKKTSFKRFNKLIEYFANKGLVKIVNPNERDIKFIIEDSDKILTLNKEL</sequence>
<name>A0A9D9N2W6_9SPIR</name>
<gene>
    <name evidence="2" type="ORF">IAA81_08240</name>
</gene>
<comment type="caution">
    <text evidence="2">The sequence shown here is derived from an EMBL/GenBank/DDBJ whole genome shotgun (WGS) entry which is preliminary data.</text>
</comment>
<evidence type="ECO:0000313" key="2">
    <source>
        <dbReference type="EMBL" id="MBO8458195.1"/>
    </source>
</evidence>
<dbReference type="GO" id="GO:0004540">
    <property type="term" value="F:RNA nuclease activity"/>
    <property type="evidence" value="ECO:0007669"/>
    <property type="project" value="InterPro"/>
</dbReference>
<dbReference type="EMBL" id="JADIMM010000093">
    <property type="protein sequence ID" value="MBO8458195.1"/>
    <property type="molecule type" value="Genomic_DNA"/>
</dbReference>
<organism evidence="2 3">
    <name type="scientific">Candidatus Gallitreponema excrementavium</name>
    <dbReference type="NCBI Taxonomy" id="2840840"/>
    <lineage>
        <taxon>Bacteria</taxon>
        <taxon>Pseudomonadati</taxon>
        <taxon>Spirochaetota</taxon>
        <taxon>Spirochaetia</taxon>
        <taxon>Spirochaetales</taxon>
        <taxon>Candidatus Gallitreponema</taxon>
    </lineage>
</organism>
<dbReference type="Proteomes" id="UP000823638">
    <property type="component" value="Unassembled WGS sequence"/>
</dbReference>
<dbReference type="Pfam" id="PF01936">
    <property type="entry name" value="NYN"/>
    <property type="match status" value="1"/>
</dbReference>
<protein>
    <submittedName>
        <fullName evidence="2">NYN domain-containing protein</fullName>
    </submittedName>
</protein>
<dbReference type="Gene3D" id="3.40.50.1010">
    <property type="entry name" value="5'-nuclease"/>
    <property type="match status" value="1"/>
</dbReference>
<accession>A0A9D9N2W6</accession>